<evidence type="ECO:0000256" key="1">
    <source>
        <dbReference type="SAM" id="SignalP"/>
    </source>
</evidence>
<feature type="chain" id="PRO_5011566421" description="DUF4148 domain-containing protein" evidence="1">
    <location>
        <begin position="26"/>
        <end position="117"/>
    </location>
</feature>
<dbReference type="InterPro" id="IPR025421">
    <property type="entry name" value="DUF4148"/>
</dbReference>
<proteinExistence type="predicted"/>
<evidence type="ECO:0008006" key="4">
    <source>
        <dbReference type="Google" id="ProtNLM"/>
    </source>
</evidence>
<protein>
    <recommendedName>
        <fullName evidence="4">DUF4148 domain-containing protein</fullName>
    </recommendedName>
</protein>
<feature type="signal peptide" evidence="1">
    <location>
        <begin position="1"/>
        <end position="25"/>
    </location>
</feature>
<gene>
    <name evidence="2" type="ORF">SAMN04489711_102368</name>
</gene>
<dbReference type="Pfam" id="PF13663">
    <property type="entry name" value="DUF4148"/>
    <property type="match status" value="1"/>
</dbReference>
<keyword evidence="3" id="KW-1185">Reference proteome</keyword>
<dbReference type="AlphaFoldDB" id="A0A1I2B2C4"/>
<dbReference type="EMBL" id="FONX01000002">
    <property type="protein sequence ID" value="SFE50137.1"/>
    <property type="molecule type" value="Genomic_DNA"/>
</dbReference>
<keyword evidence="1" id="KW-0732">Signal</keyword>
<evidence type="ECO:0000313" key="2">
    <source>
        <dbReference type="EMBL" id="SFE50137.1"/>
    </source>
</evidence>
<dbReference type="OrthoDB" id="7062301at2"/>
<dbReference type="RefSeq" id="WP_092937921.1">
    <property type="nucleotide sequence ID" value="NZ_FONX01000002.1"/>
</dbReference>
<evidence type="ECO:0000313" key="3">
    <source>
        <dbReference type="Proteomes" id="UP000199119"/>
    </source>
</evidence>
<reference evidence="3" key="1">
    <citation type="submission" date="2016-10" db="EMBL/GenBank/DDBJ databases">
        <authorList>
            <person name="Varghese N."/>
            <person name="Submissions S."/>
        </authorList>
    </citation>
    <scope>NUCLEOTIDE SEQUENCE [LARGE SCALE GENOMIC DNA]</scope>
    <source>
        <strain evidence="3">DSM 27981</strain>
    </source>
</reference>
<organism evidence="2 3">
    <name type="scientific">Paracidovorax wautersii</name>
    <dbReference type="NCBI Taxonomy" id="1177982"/>
    <lineage>
        <taxon>Bacteria</taxon>
        <taxon>Pseudomonadati</taxon>
        <taxon>Pseudomonadota</taxon>
        <taxon>Betaproteobacteria</taxon>
        <taxon>Burkholderiales</taxon>
        <taxon>Comamonadaceae</taxon>
        <taxon>Paracidovorax</taxon>
    </lineage>
</organism>
<dbReference type="Proteomes" id="UP000199119">
    <property type="component" value="Unassembled WGS sequence"/>
</dbReference>
<name>A0A1I2B2C4_9BURK</name>
<sequence length="117" mass="12115">MNRHTKHLIALAAVAAAAFAGSASAATTSQEVWFGAQPAAQGAPLSRAEVQADLNLWNRAGLGSINSGEYSDVTNPAYAQRLATYQRLRSGPEYVAEVQRLGGSVSTAGAAAQRSVN</sequence>
<accession>A0A1I2B2C4</accession>